<name>A0A1L4BS50_9GAMM</name>
<keyword evidence="1" id="KW-0812">Transmembrane</keyword>
<dbReference type="KEGG" id="frx:F7310_04555"/>
<keyword evidence="3" id="KW-1185">Reference proteome</keyword>
<dbReference type="AlphaFoldDB" id="A0A1L4BS50"/>
<protein>
    <recommendedName>
        <fullName evidence="4">HXXEE domain-containing protein</fullName>
    </recommendedName>
</protein>
<dbReference type="STRING" id="573570.F7310_04555"/>
<organism evidence="2 3">
    <name type="scientific">Francisella uliginis</name>
    <dbReference type="NCBI Taxonomy" id="573570"/>
    <lineage>
        <taxon>Bacteria</taxon>
        <taxon>Pseudomonadati</taxon>
        <taxon>Pseudomonadota</taxon>
        <taxon>Gammaproteobacteria</taxon>
        <taxon>Thiotrichales</taxon>
        <taxon>Francisellaceae</taxon>
        <taxon>Francisella</taxon>
    </lineage>
</organism>
<keyword evidence="1" id="KW-0472">Membrane</keyword>
<evidence type="ECO:0008006" key="4">
    <source>
        <dbReference type="Google" id="ProtNLM"/>
    </source>
</evidence>
<feature type="transmembrane region" description="Helical" evidence="1">
    <location>
        <begin position="137"/>
        <end position="159"/>
    </location>
</feature>
<dbReference type="InterPro" id="IPR025671">
    <property type="entry name" value="HXXEE"/>
</dbReference>
<proteinExistence type="predicted"/>
<dbReference type="EMBL" id="CP016796">
    <property type="protein sequence ID" value="API86672.1"/>
    <property type="molecule type" value="Genomic_DNA"/>
</dbReference>
<evidence type="ECO:0000313" key="3">
    <source>
        <dbReference type="Proteomes" id="UP000184222"/>
    </source>
</evidence>
<gene>
    <name evidence="2" type="ORF">F7310_04555</name>
</gene>
<feature type="transmembrane region" description="Helical" evidence="1">
    <location>
        <begin position="165"/>
        <end position="185"/>
    </location>
</feature>
<keyword evidence="1" id="KW-1133">Transmembrane helix</keyword>
<evidence type="ECO:0000313" key="2">
    <source>
        <dbReference type="EMBL" id="API86672.1"/>
    </source>
</evidence>
<sequence length="188" mass="21857">MINFLAKNQNWAKIAPWAGLFFLILLFTNFSIYDPHFWGLINIPLYLFHQTEEHYIPGGFKKFMNQIVMNLPGGQEKLTDIKIFWINILMVWLAFTIFGLLSFINLGFGLLIIIFSIMNCLTHIAEGFKRRSWNPGLVMASFQFVISIFAAYYVTVHGLEDPIKWWVSTVVFSVVVHILLFKLVMTKN</sequence>
<accession>A0A1L4BS50</accession>
<dbReference type="Pfam" id="PF13787">
    <property type="entry name" value="HXXEE"/>
    <property type="match status" value="1"/>
</dbReference>
<evidence type="ECO:0000256" key="1">
    <source>
        <dbReference type="SAM" id="Phobius"/>
    </source>
</evidence>
<reference evidence="2 3" key="1">
    <citation type="journal article" date="2016" name="Appl. Environ. Microbiol.">
        <title>Whole genome relationships among Francisella bacteria of diverse origin define new species and provide specific regions for detection.</title>
        <authorList>
            <person name="Challacombe J.F."/>
            <person name="Petersen J.M."/>
            <person name="Gallegos-Graves V."/>
            <person name="Hodge D."/>
            <person name="Pillai S."/>
            <person name="Kuske C.R."/>
        </authorList>
    </citation>
    <scope>NUCLEOTIDE SEQUENCE [LARGE SCALE GENOMIC DNA]</scope>
    <source>
        <strain evidence="3">TX07-7310</strain>
    </source>
</reference>
<feature type="transmembrane region" description="Helical" evidence="1">
    <location>
        <begin position="14"/>
        <end position="33"/>
    </location>
</feature>
<dbReference type="Proteomes" id="UP000184222">
    <property type="component" value="Chromosome"/>
</dbReference>